<dbReference type="Proteomes" id="UP000294726">
    <property type="component" value="Chromosome"/>
</dbReference>
<dbReference type="RefSeq" id="WP_002820898.1">
    <property type="nucleotide sequence ID" value="NZ_CP027431.1"/>
</dbReference>
<dbReference type="Gene3D" id="3.40.50.720">
    <property type="entry name" value="NAD(P)-binding Rossmann-like Domain"/>
    <property type="match status" value="2"/>
</dbReference>
<feature type="domain" description="D-isomer specific 2-hydroxyacid dehydrogenase NAD-binding" evidence="7">
    <location>
        <begin position="105"/>
        <end position="276"/>
    </location>
</feature>
<dbReference type="InterPro" id="IPR029752">
    <property type="entry name" value="D-isomer_DH_CS1"/>
</dbReference>
<dbReference type="Pfam" id="PF00389">
    <property type="entry name" value="2-Hacid_dh"/>
    <property type="match status" value="1"/>
</dbReference>
<evidence type="ECO:0000313" key="9">
    <source>
        <dbReference type="EMBL" id="VDB99070.1"/>
    </source>
</evidence>
<dbReference type="SUPFAM" id="SSF51735">
    <property type="entry name" value="NAD(P)-binding Rossmann-fold domains"/>
    <property type="match status" value="1"/>
</dbReference>
<reference evidence="9 11" key="2">
    <citation type="submission" date="2018-08" db="EMBL/GenBank/DDBJ databases">
        <authorList>
            <person name="Lorentzen P. G. S. M."/>
        </authorList>
    </citation>
    <scope>NUCLEOTIDE SEQUENCE [LARGE SCALE GENOMIC DNA]</scope>
    <source>
        <strain evidence="9 11">CRBO_1381</strain>
    </source>
</reference>
<evidence type="ECO:0000256" key="5">
    <source>
        <dbReference type="RuleBase" id="RU003719"/>
    </source>
</evidence>
<evidence type="ECO:0000259" key="6">
    <source>
        <dbReference type="Pfam" id="PF00389"/>
    </source>
</evidence>
<evidence type="ECO:0000313" key="8">
    <source>
        <dbReference type="EMBL" id="OIM20565.1"/>
    </source>
</evidence>
<gene>
    <name evidence="8" type="ORF">ATX59_08295</name>
    <name evidence="9" type="ORF">OENI_1701</name>
</gene>
<protein>
    <submittedName>
        <fullName evidence="8 9">3-phosphoglycerate dehydrogenase</fullName>
        <ecNumber evidence="9">1.1.1.95</ecNumber>
    </submittedName>
</protein>
<dbReference type="InterPro" id="IPR006140">
    <property type="entry name" value="D-isomer_DH_NAD-bd"/>
</dbReference>
<dbReference type="AlphaFoldDB" id="A0A483BGR0"/>
<sequence length="311" mass="34318">MKVVVPKALSKAGKNYLSEHDFELIEAPDDKQETILKVGKDADGIVLMTDPFDNQTLTKFTNLKIIARHGVGFDNVDEKFAGEHGVYVTITPMANASTVAETTIAEILDLSKNLTKISDEMRQGNFAYKLDHMGFDLSHKKIGVMGYGRIGRQVAEKANALGMDVLIFDPFVKETKIGKLVDRDTLISQSDVITLHLAVTDQTIHGFGKRELEMMKKSASLINLGRGALVDEQALIDALKTKQINGAALDVFDEEPLPLTSEFYKLDNVLLTPHIASNTKECMERMAVDSASEVVRVLSGEKPKWAVNKIK</sequence>
<evidence type="ECO:0000256" key="1">
    <source>
        <dbReference type="ARBA" id="ARBA00005854"/>
    </source>
</evidence>
<dbReference type="InterPro" id="IPR050857">
    <property type="entry name" value="D-2-hydroxyacid_DH"/>
</dbReference>
<dbReference type="EC" id="1.1.1.95" evidence="9"/>
<keyword evidence="2" id="KW-0028">Amino-acid biosynthesis</keyword>
<dbReference type="GO" id="GO:0004617">
    <property type="term" value="F:phosphoglycerate dehydrogenase activity"/>
    <property type="evidence" value="ECO:0007669"/>
    <property type="project" value="UniProtKB-EC"/>
</dbReference>
<dbReference type="SUPFAM" id="SSF52283">
    <property type="entry name" value="Formate/glycerate dehydrogenase catalytic domain-like"/>
    <property type="match status" value="1"/>
</dbReference>
<evidence type="ECO:0000256" key="3">
    <source>
        <dbReference type="ARBA" id="ARBA00023002"/>
    </source>
</evidence>
<keyword evidence="3 5" id="KW-0560">Oxidoreductase</keyword>
<evidence type="ECO:0000256" key="2">
    <source>
        <dbReference type="ARBA" id="ARBA00022605"/>
    </source>
</evidence>
<dbReference type="Proteomes" id="UP000181728">
    <property type="component" value="Unassembled WGS sequence"/>
</dbReference>
<organism evidence="9 11">
    <name type="scientific">Oenococcus oeni</name>
    <name type="common">Leuconostoc oenos</name>
    <dbReference type="NCBI Taxonomy" id="1247"/>
    <lineage>
        <taxon>Bacteria</taxon>
        <taxon>Bacillati</taxon>
        <taxon>Bacillota</taxon>
        <taxon>Bacilli</taxon>
        <taxon>Lactobacillales</taxon>
        <taxon>Lactobacillaceae</taxon>
        <taxon>Oenococcus</taxon>
    </lineage>
</organism>
<dbReference type="FunFam" id="3.40.50.720:FF:000203">
    <property type="entry name" value="D-3-phosphoglycerate dehydrogenase (SerA)"/>
    <property type="match status" value="1"/>
</dbReference>
<dbReference type="PROSITE" id="PS00065">
    <property type="entry name" value="D_2_HYDROXYACID_DH_1"/>
    <property type="match status" value="1"/>
</dbReference>
<dbReference type="InterPro" id="IPR036291">
    <property type="entry name" value="NAD(P)-bd_dom_sf"/>
</dbReference>
<proteinExistence type="inferred from homology"/>
<keyword evidence="4" id="KW-0520">NAD</keyword>
<dbReference type="InterPro" id="IPR006139">
    <property type="entry name" value="D-isomer_2_OHA_DH_cat_dom"/>
</dbReference>
<dbReference type="GO" id="GO:0051287">
    <property type="term" value="F:NAD binding"/>
    <property type="evidence" value="ECO:0007669"/>
    <property type="project" value="InterPro"/>
</dbReference>
<evidence type="ECO:0000313" key="10">
    <source>
        <dbReference type="Proteomes" id="UP000181728"/>
    </source>
</evidence>
<evidence type="ECO:0000256" key="4">
    <source>
        <dbReference type="ARBA" id="ARBA00023027"/>
    </source>
</evidence>
<dbReference type="EMBL" id="LR031358">
    <property type="protein sequence ID" value="VDB99070.1"/>
    <property type="molecule type" value="Genomic_DNA"/>
</dbReference>
<dbReference type="EMBL" id="MLOK01000054">
    <property type="protein sequence ID" value="OIM20565.1"/>
    <property type="molecule type" value="Genomic_DNA"/>
</dbReference>
<dbReference type="Pfam" id="PF02826">
    <property type="entry name" value="2-Hacid_dh_C"/>
    <property type="match status" value="1"/>
</dbReference>
<name>A0A483BGR0_OENOE</name>
<dbReference type="PANTHER" id="PTHR42789:SF1">
    <property type="entry name" value="D-ISOMER SPECIFIC 2-HYDROXYACID DEHYDROGENASE FAMILY PROTEIN (AFU_ORTHOLOGUE AFUA_6G10090)"/>
    <property type="match status" value="1"/>
</dbReference>
<dbReference type="PANTHER" id="PTHR42789">
    <property type="entry name" value="D-ISOMER SPECIFIC 2-HYDROXYACID DEHYDROGENASE FAMILY PROTEIN (AFU_ORTHOLOGUE AFUA_6G10090)"/>
    <property type="match status" value="1"/>
</dbReference>
<accession>A0A483BGR0</accession>
<dbReference type="CDD" id="cd12172">
    <property type="entry name" value="PGDH_like_2"/>
    <property type="match status" value="1"/>
</dbReference>
<dbReference type="OMA" id="HHTRAAM"/>
<dbReference type="GO" id="GO:0008652">
    <property type="term" value="P:amino acid biosynthetic process"/>
    <property type="evidence" value="ECO:0007669"/>
    <property type="project" value="UniProtKB-KW"/>
</dbReference>
<reference evidence="8 10" key="1">
    <citation type="journal article" date="2016" name="BMC Genomics">
        <title>Consensus pan-genome assembly of the specialised wine bacterium Oenococcus oeni.</title>
        <authorList>
            <person name="Sternes P.R."/>
            <person name="Borneman A.R."/>
        </authorList>
    </citation>
    <scope>NUCLEOTIDE SEQUENCE [LARGE SCALE GENOMIC DNA]</scope>
    <source>
        <strain evidence="8 10">AWRIB661</strain>
    </source>
</reference>
<evidence type="ECO:0000313" key="11">
    <source>
        <dbReference type="Proteomes" id="UP000294726"/>
    </source>
</evidence>
<feature type="domain" description="D-isomer specific 2-hydroxyacid dehydrogenase catalytic" evidence="6">
    <location>
        <begin position="4"/>
        <end position="308"/>
    </location>
</feature>
<evidence type="ECO:0000259" key="7">
    <source>
        <dbReference type="Pfam" id="PF02826"/>
    </source>
</evidence>
<comment type="similarity">
    <text evidence="1 5">Belongs to the D-isomer specific 2-hydroxyacid dehydrogenase family.</text>
</comment>